<dbReference type="STRING" id="452652.KSE_64990"/>
<feature type="signal peptide" evidence="1">
    <location>
        <begin position="1"/>
        <end position="16"/>
    </location>
</feature>
<evidence type="ECO:0000256" key="1">
    <source>
        <dbReference type="SAM" id="SignalP"/>
    </source>
</evidence>
<name>E4N275_KITSK</name>
<dbReference type="AlphaFoldDB" id="E4N275"/>
<keyword evidence="3" id="KW-1185">Reference proteome</keyword>
<dbReference type="HOGENOM" id="CLU_1466367_0_0_11"/>
<dbReference type="PATRIC" id="fig|452652.3.peg.6523"/>
<reference evidence="2 3" key="1">
    <citation type="journal article" date="2010" name="DNA Res.">
        <title>Genome sequence of Kitasatospora setae NBRC 14216T: an evolutionary snapshot of the family Streptomycetaceae.</title>
        <authorList>
            <person name="Ichikawa N."/>
            <person name="Oguchi A."/>
            <person name="Ikeda H."/>
            <person name="Ishikawa J."/>
            <person name="Kitani S."/>
            <person name="Watanabe Y."/>
            <person name="Nakamura S."/>
            <person name="Katano Y."/>
            <person name="Kishi E."/>
            <person name="Sasagawa M."/>
            <person name="Ankai A."/>
            <person name="Fukui S."/>
            <person name="Hashimoto Y."/>
            <person name="Kamata S."/>
            <person name="Otoguro M."/>
            <person name="Tanikawa S."/>
            <person name="Nihira T."/>
            <person name="Horinouchi S."/>
            <person name="Ohnishi Y."/>
            <person name="Hayakawa M."/>
            <person name="Kuzuyama T."/>
            <person name="Arisawa A."/>
            <person name="Nomoto F."/>
            <person name="Miura H."/>
            <person name="Takahashi Y."/>
            <person name="Fujita N."/>
        </authorList>
    </citation>
    <scope>NUCLEOTIDE SEQUENCE [LARGE SCALE GENOMIC DNA]</scope>
    <source>
        <strain evidence="3">ATCC 33774 / DSM 43861 / JCM 3304 / KCC A-0304 / NBRC 14216 / KM-6054</strain>
    </source>
</reference>
<feature type="chain" id="PRO_5039417800" evidence="1">
    <location>
        <begin position="17"/>
        <end position="184"/>
    </location>
</feature>
<dbReference type="EMBL" id="AP010968">
    <property type="protein sequence ID" value="BAJ32259.1"/>
    <property type="molecule type" value="Genomic_DNA"/>
</dbReference>
<keyword evidence="1" id="KW-0732">Signal</keyword>
<dbReference type="Proteomes" id="UP000007076">
    <property type="component" value="Chromosome"/>
</dbReference>
<dbReference type="eggNOG" id="ENOG5031SMU">
    <property type="taxonomic scope" value="Bacteria"/>
</dbReference>
<dbReference type="KEGG" id="ksk:KSE_64990"/>
<gene>
    <name evidence="2" type="ordered locus">KSE_64990</name>
</gene>
<protein>
    <submittedName>
        <fullName evidence="2">Uncharacterized protein</fullName>
    </submittedName>
</protein>
<sequence>MAGVAVSCLVVPSAQAAEAAPAPASRGAAALYGWVGLSPQSAPLPGYGDLTLSVDAHAQGRSGGTGRAVIQHKFSTPQGGWEGTVRVEVDVDCLVADGDIAAVTGTVRSLAYTVPPGTAEPLGPPDGWHPEVGFSFSLDRTRQGRVGWSGVPDSSDPTAPPVIAKCEAPTPDLYVIEGGYRLRR</sequence>
<evidence type="ECO:0000313" key="3">
    <source>
        <dbReference type="Proteomes" id="UP000007076"/>
    </source>
</evidence>
<proteinExistence type="predicted"/>
<accession>E4N275</accession>
<organism evidence="2 3">
    <name type="scientific">Kitasatospora setae (strain ATCC 33774 / DSM 43861 / JCM 3304 / KCC A-0304 / NBRC 14216 / KM-6054)</name>
    <name type="common">Streptomyces setae</name>
    <dbReference type="NCBI Taxonomy" id="452652"/>
    <lineage>
        <taxon>Bacteria</taxon>
        <taxon>Bacillati</taxon>
        <taxon>Actinomycetota</taxon>
        <taxon>Actinomycetes</taxon>
        <taxon>Kitasatosporales</taxon>
        <taxon>Streptomycetaceae</taxon>
        <taxon>Kitasatospora</taxon>
    </lineage>
</organism>
<evidence type="ECO:0000313" key="2">
    <source>
        <dbReference type="EMBL" id="BAJ32259.1"/>
    </source>
</evidence>